<dbReference type="RefSeq" id="XP_018262623.1">
    <property type="nucleotide sequence ID" value="XM_018408932.1"/>
</dbReference>
<feature type="compositionally biased region" description="Polar residues" evidence="1">
    <location>
        <begin position="53"/>
        <end position="104"/>
    </location>
</feature>
<proteinExistence type="predicted"/>
<evidence type="ECO:0000313" key="3">
    <source>
        <dbReference type="EMBL" id="WWC62318.1"/>
    </source>
</evidence>
<protein>
    <submittedName>
        <fullName evidence="2">Uncharacterized protein</fullName>
    </submittedName>
</protein>
<feature type="compositionally biased region" description="Basic and acidic residues" evidence="1">
    <location>
        <begin position="229"/>
        <end position="242"/>
    </location>
</feature>
<organism evidence="2">
    <name type="scientific">Kwoniella dejecticola CBS 10117</name>
    <dbReference type="NCBI Taxonomy" id="1296121"/>
    <lineage>
        <taxon>Eukaryota</taxon>
        <taxon>Fungi</taxon>
        <taxon>Dikarya</taxon>
        <taxon>Basidiomycota</taxon>
        <taxon>Agaricomycotina</taxon>
        <taxon>Tremellomycetes</taxon>
        <taxon>Tremellales</taxon>
        <taxon>Cryptococcaceae</taxon>
        <taxon>Kwoniella</taxon>
    </lineage>
</organism>
<feature type="region of interest" description="Disordered" evidence="1">
    <location>
        <begin position="44"/>
        <end position="104"/>
    </location>
</feature>
<dbReference type="EMBL" id="CP144535">
    <property type="protein sequence ID" value="WWC62318.1"/>
    <property type="molecule type" value="Genomic_DNA"/>
</dbReference>
<sequence>MPKGGKEDADHIITNYSDIEWDVDSIARRQAYLKELKLFSDTTALPSEDDTHNAGTNTNFASEVSSNSAHDSTARQATPSTFAPPTEQSQGTIDTSEMSVKDWQTSHVSEDIKRRLIGDRPIKTKLCLISGKPTVPSYLNYCPGSRHAGEEVEGWEKPLTNRFAKATGLPWWRTECVINSSDDRVSLTKRTSVTKRDLSWRRSAAQNYDVTCRSALAEVIPATADQLQAERKKKSEEFESRAAAKRRRNASSSALTD</sequence>
<dbReference type="EMBL" id="KI894032">
    <property type="protein sequence ID" value="OBR84781.1"/>
    <property type="molecule type" value="Genomic_DNA"/>
</dbReference>
<keyword evidence="4" id="KW-1185">Reference proteome</keyword>
<evidence type="ECO:0000313" key="4">
    <source>
        <dbReference type="Proteomes" id="UP000078595"/>
    </source>
</evidence>
<name>A0A1A6A405_9TREE</name>
<accession>A0A1A6A405</accession>
<feature type="region of interest" description="Disordered" evidence="1">
    <location>
        <begin position="229"/>
        <end position="257"/>
    </location>
</feature>
<dbReference type="AlphaFoldDB" id="A0A1A6A405"/>
<dbReference type="KEGG" id="kdj:28969339"/>
<reference evidence="3" key="3">
    <citation type="submission" date="2024-02" db="EMBL/GenBank/DDBJ databases">
        <title>Comparative genomics of Cryptococcus and Kwoniella reveals pathogenesis evolution and contrasting modes of karyotype evolution via chromosome fusion or intercentromeric recombination.</title>
        <authorList>
            <person name="Coelho M.A."/>
            <person name="David-Palma M."/>
            <person name="Shea T."/>
            <person name="Bowers K."/>
            <person name="McGinley-Smith S."/>
            <person name="Mohammad A.W."/>
            <person name="Gnirke A."/>
            <person name="Yurkov A.M."/>
            <person name="Nowrousian M."/>
            <person name="Sun S."/>
            <person name="Cuomo C.A."/>
            <person name="Heitman J."/>
        </authorList>
    </citation>
    <scope>NUCLEOTIDE SEQUENCE</scope>
    <source>
        <strain evidence="3">CBS 10117</strain>
    </source>
</reference>
<reference evidence="3" key="2">
    <citation type="submission" date="2013-07" db="EMBL/GenBank/DDBJ databases">
        <authorList>
            <consortium name="The Broad Institute Genome Sequencing Platform"/>
            <person name="Cuomo C."/>
            <person name="Litvintseva A."/>
            <person name="Chen Y."/>
            <person name="Heitman J."/>
            <person name="Sun S."/>
            <person name="Springer D."/>
            <person name="Dromer F."/>
            <person name="Young S.K."/>
            <person name="Zeng Q."/>
            <person name="Gargeya S."/>
            <person name="Fitzgerald M."/>
            <person name="Abouelleil A."/>
            <person name="Alvarado L."/>
            <person name="Berlin A.M."/>
            <person name="Chapman S.B."/>
            <person name="Dewar J."/>
            <person name="Goldberg J."/>
            <person name="Griggs A."/>
            <person name="Gujja S."/>
            <person name="Hansen M."/>
            <person name="Howarth C."/>
            <person name="Imamovic A."/>
            <person name="Larimer J."/>
            <person name="McCowan C."/>
            <person name="Murphy C."/>
            <person name="Pearson M."/>
            <person name="Priest M."/>
            <person name="Roberts A."/>
            <person name="Saif S."/>
            <person name="Shea T."/>
            <person name="Sykes S."/>
            <person name="Wortman J."/>
            <person name="Nusbaum C."/>
            <person name="Birren B."/>
        </authorList>
    </citation>
    <scope>NUCLEOTIDE SEQUENCE</scope>
    <source>
        <strain evidence="3">CBS 10117</strain>
    </source>
</reference>
<dbReference type="VEuPathDB" id="FungiDB:I303_05640"/>
<dbReference type="GeneID" id="28969339"/>
<gene>
    <name evidence="2" type="ORF">I303_05640</name>
    <name evidence="3" type="ORF">I303_104914</name>
</gene>
<reference evidence="2" key="1">
    <citation type="submission" date="2013-07" db="EMBL/GenBank/DDBJ databases">
        <title>The Genome Sequence of Cryptococcus dejecticola CBS10117.</title>
        <authorList>
            <consortium name="The Broad Institute Genome Sequencing Platform"/>
            <person name="Cuomo C."/>
            <person name="Litvintseva A."/>
            <person name="Chen Y."/>
            <person name="Heitman J."/>
            <person name="Sun S."/>
            <person name="Springer D."/>
            <person name="Dromer F."/>
            <person name="Young S.K."/>
            <person name="Zeng Q."/>
            <person name="Gargeya S."/>
            <person name="Fitzgerald M."/>
            <person name="Abouelleil A."/>
            <person name="Alvarado L."/>
            <person name="Berlin A.M."/>
            <person name="Chapman S.B."/>
            <person name="Dewar J."/>
            <person name="Goldberg J."/>
            <person name="Griggs A."/>
            <person name="Gujja S."/>
            <person name="Hansen M."/>
            <person name="Howarth C."/>
            <person name="Imamovic A."/>
            <person name="Larimer J."/>
            <person name="McCowan C."/>
            <person name="Murphy C."/>
            <person name="Pearson M."/>
            <person name="Priest M."/>
            <person name="Roberts A."/>
            <person name="Saif S."/>
            <person name="Shea T."/>
            <person name="Sykes S."/>
            <person name="Wortman J."/>
            <person name="Nusbaum C."/>
            <person name="Birren B."/>
        </authorList>
    </citation>
    <scope>NUCLEOTIDE SEQUENCE [LARGE SCALE GENOMIC DNA]</scope>
    <source>
        <strain evidence="2">CBS 10117</strain>
    </source>
</reference>
<evidence type="ECO:0000256" key="1">
    <source>
        <dbReference type="SAM" id="MobiDB-lite"/>
    </source>
</evidence>
<dbReference type="Proteomes" id="UP000078595">
    <property type="component" value="Chromosome 6"/>
</dbReference>
<evidence type="ECO:0000313" key="2">
    <source>
        <dbReference type="EMBL" id="OBR84781.1"/>
    </source>
</evidence>